<sequence length="337" mass="36597">MPIHTALGPIEPHELGATSMHEHVLSDLSLWSKPRVEEPPAGVPMGPGLRSYLAWNALSLPENLILDDIDVAVEELSTVAAAGGSAIVELTLDGMGARVSELPEISRRSGVHVIIGAGFYVEETYPERVAGLSVDELTEVLLTQLRDGRDGVIPAILGEIGTSWPITDAEWRMVRAAGRAGAETGTTVYMHQSFRGPGGIDVLKVLLEEGMPADRIIIGHLDEYFDKGYHREIAQSGAILGYDTFGTDFYYGSTALRCPTDAERLDMVEWLAGEGHAKQLIIAADVWSQGNLRRNGGNGYDHLFRRIGPAITRIAGDNGELISTIMIDNPRRLLNRP</sequence>
<name>A0A2U1SWQ7_9MICO</name>
<evidence type="ECO:0000313" key="5">
    <source>
        <dbReference type="EMBL" id="PWB96028.1"/>
    </source>
</evidence>
<keyword evidence="6" id="KW-1185">Reference proteome</keyword>
<protein>
    <submittedName>
        <fullName evidence="5">Phosphotriesterase</fullName>
    </submittedName>
</protein>
<evidence type="ECO:0000256" key="2">
    <source>
        <dbReference type="ARBA" id="ARBA00022801"/>
    </source>
</evidence>
<dbReference type="InterPro" id="IPR001559">
    <property type="entry name" value="Phosphotriesterase"/>
</dbReference>
<dbReference type="InterPro" id="IPR032466">
    <property type="entry name" value="Metal_Hydrolase"/>
</dbReference>
<dbReference type="PANTHER" id="PTHR10819">
    <property type="entry name" value="PHOSPHOTRIESTERASE-RELATED"/>
    <property type="match status" value="1"/>
</dbReference>
<feature type="binding site" evidence="3">
    <location>
        <position position="191"/>
    </location>
    <ligand>
        <name>a divalent metal cation</name>
        <dbReference type="ChEBI" id="CHEBI:60240"/>
        <label>2</label>
    </ligand>
</feature>
<feature type="binding site" evidence="3">
    <location>
        <position position="285"/>
    </location>
    <ligand>
        <name>a divalent metal cation</name>
        <dbReference type="ChEBI" id="CHEBI:60240"/>
        <label>1</label>
    </ligand>
</feature>
<dbReference type="Proteomes" id="UP000244978">
    <property type="component" value="Unassembled WGS sequence"/>
</dbReference>
<feature type="binding site" evidence="3">
    <location>
        <position position="21"/>
    </location>
    <ligand>
        <name>a divalent metal cation</name>
        <dbReference type="ChEBI" id="CHEBI:60240"/>
        <label>1</label>
    </ligand>
</feature>
<feature type="binding site" evidence="3">
    <location>
        <position position="159"/>
    </location>
    <ligand>
        <name>a divalent metal cation</name>
        <dbReference type="ChEBI" id="CHEBI:60240"/>
        <label>1</label>
    </ligand>
</feature>
<comment type="caution">
    <text evidence="4">Lacks conserved residue(s) required for the propagation of feature annotation.</text>
</comment>
<organism evidence="5 6">
    <name type="scientific">Homoserinimonas hongtaonis</name>
    <dbReference type="NCBI Taxonomy" id="2079791"/>
    <lineage>
        <taxon>Bacteria</taxon>
        <taxon>Bacillati</taxon>
        <taxon>Actinomycetota</taxon>
        <taxon>Actinomycetes</taxon>
        <taxon>Micrococcales</taxon>
        <taxon>Microbacteriaceae</taxon>
        <taxon>Homoserinimonas</taxon>
    </lineage>
</organism>
<dbReference type="GO" id="GO:0008270">
    <property type="term" value="F:zinc ion binding"/>
    <property type="evidence" value="ECO:0007669"/>
    <property type="project" value="InterPro"/>
</dbReference>
<dbReference type="AlphaFoldDB" id="A0A2U1SWQ7"/>
<dbReference type="GO" id="GO:0016787">
    <property type="term" value="F:hydrolase activity"/>
    <property type="evidence" value="ECO:0007669"/>
    <property type="project" value="UniProtKB-KW"/>
</dbReference>
<accession>A0A2U1SWQ7</accession>
<dbReference type="EMBL" id="QEEX01000002">
    <property type="protein sequence ID" value="PWB96028.1"/>
    <property type="molecule type" value="Genomic_DNA"/>
</dbReference>
<feature type="binding site" evidence="3">
    <location>
        <position position="220"/>
    </location>
    <ligand>
        <name>a divalent metal cation</name>
        <dbReference type="ChEBI" id="CHEBI:60240"/>
        <label>2</label>
    </ligand>
</feature>
<feature type="binding site" evidence="3">
    <location>
        <position position="23"/>
    </location>
    <ligand>
        <name>a divalent metal cation</name>
        <dbReference type="ChEBI" id="CHEBI:60240"/>
        <label>1</label>
    </ligand>
</feature>
<keyword evidence="2" id="KW-0378">Hydrolase</keyword>
<comment type="similarity">
    <text evidence="4">Belongs to the metallo-dependent hydrolases superfamily. Phosphotriesterase family.</text>
</comment>
<evidence type="ECO:0000256" key="4">
    <source>
        <dbReference type="PROSITE-ProRule" id="PRU00679"/>
    </source>
</evidence>
<dbReference type="Gene3D" id="3.20.20.140">
    <property type="entry name" value="Metal-dependent hydrolases"/>
    <property type="match status" value="1"/>
</dbReference>
<proteinExistence type="inferred from homology"/>
<keyword evidence="1 3" id="KW-0479">Metal-binding</keyword>
<dbReference type="PANTHER" id="PTHR10819:SF3">
    <property type="entry name" value="PHOSPHOTRIESTERASE-RELATED PROTEIN"/>
    <property type="match status" value="1"/>
</dbReference>
<dbReference type="PROSITE" id="PS51347">
    <property type="entry name" value="PHOSPHOTRIESTERASE_2"/>
    <property type="match status" value="1"/>
</dbReference>
<evidence type="ECO:0000313" key="6">
    <source>
        <dbReference type="Proteomes" id="UP000244978"/>
    </source>
</evidence>
<comment type="caution">
    <text evidence="5">The sequence shown here is derived from an EMBL/GenBank/DDBJ whole genome shotgun (WGS) entry which is preliminary data.</text>
</comment>
<comment type="cofactor">
    <cofactor evidence="3">
        <name>a divalent metal cation</name>
        <dbReference type="ChEBI" id="CHEBI:60240"/>
    </cofactor>
    <text evidence="3">Binds 2 divalent metal cations per subunit.</text>
</comment>
<evidence type="ECO:0000256" key="3">
    <source>
        <dbReference type="PIRSR" id="PIRSR601559-52"/>
    </source>
</evidence>
<reference evidence="6" key="1">
    <citation type="submission" date="2018-04" db="EMBL/GenBank/DDBJ databases">
        <authorList>
            <person name="Liu S."/>
            <person name="Wang Z."/>
            <person name="Li J."/>
        </authorList>
    </citation>
    <scope>NUCLEOTIDE SEQUENCE [LARGE SCALE GENOMIC DNA]</scope>
    <source>
        <strain evidence="6">S1194</strain>
    </source>
</reference>
<feature type="binding site" evidence="3">
    <location>
        <position position="159"/>
    </location>
    <ligand>
        <name>a divalent metal cation</name>
        <dbReference type="ChEBI" id="CHEBI:60240"/>
        <label>2</label>
    </ligand>
</feature>
<dbReference type="SUPFAM" id="SSF51556">
    <property type="entry name" value="Metallo-dependent hydrolases"/>
    <property type="match status" value="1"/>
</dbReference>
<dbReference type="RefSeq" id="WP_108998299.1">
    <property type="nucleotide sequence ID" value="NZ_QEEX01000002.1"/>
</dbReference>
<dbReference type="Pfam" id="PF02126">
    <property type="entry name" value="PTE"/>
    <property type="match status" value="1"/>
</dbReference>
<evidence type="ECO:0000256" key="1">
    <source>
        <dbReference type="ARBA" id="ARBA00022723"/>
    </source>
</evidence>
<gene>
    <name evidence="5" type="ORF">DF220_11560</name>
</gene>